<evidence type="ECO:0000313" key="2">
    <source>
        <dbReference type="Proteomes" id="UP000053240"/>
    </source>
</evidence>
<protein>
    <submittedName>
        <fullName evidence="1">Uncharacterized protein</fullName>
    </submittedName>
</protein>
<dbReference type="InParanoid" id="A0A0N1IHH0"/>
<name>A0A0N1IHH0_PAPMA</name>
<accession>A0A0N1IHH0</accession>
<reference evidence="1 2" key="1">
    <citation type="journal article" date="2015" name="Nat. Commun.">
        <title>Outbred genome sequencing and CRISPR/Cas9 gene editing in butterflies.</title>
        <authorList>
            <person name="Li X."/>
            <person name="Fan D."/>
            <person name="Zhang W."/>
            <person name="Liu G."/>
            <person name="Zhang L."/>
            <person name="Zhao L."/>
            <person name="Fang X."/>
            <person name="Chen L."/>
            <person name="Dong Y."/>
            <person name="Chen Y."/>
            <person name="Ding Y."/>
            <person name="Zhao R."/>
            <person name="Feng M."/>
            <person name="Zhu Y."/>
            <person name="Feng Y."/>
            <person name="Jiang X."/>
            <person name="Zhu D."/>
            <person name="Xiang H."/>
            <person name="Feng X."/>
            <person name="Li S."/>
            <person name="Wang J."/>
            <person name="Zhang G."/>
            <person name="Kronforst M.R."/>
            <person name="Wang W."/>
        </authorList>
    </citation>
    <scope>NUCLEOTIDE SEQUENCE [LARGE SCALE GENOMIC DNA]</scope>
    <source>
        <strain evidence="1">Ya'a_city_454_Pm</strain>
        <tissue evidence="1">Whole body</tissue>
    </source>
</reference>
<evidence type="ECO:0000313" key="1">
    <source>
        <dbReference type="EMBL" id="KPJ14086.1"/>
    </source>
</evidence>
<gene>
    <name evidence="1" type="ORF">RR48_02687</name>
</gene>
<proteinExistence type="predicted"/>
<dbReference type="Proteomes" id="UP000053240">
    <property type="component" value="Unassembled WGS sequence"/>
</dbReference>
<dbReference type="AlphaFoldDB" id="A0A0N1IHH0"/>
<keyword evidence="2" id="KW-1185">Reference proteome</keyword>
<dbReference type="EMBL" id="KQ460545">
    <property type="protein sequence ID" value="KPJ14086.1"/>
    <property type="molecule type" value="Genomic_DNA"/>
</dbReference>
<sequence length="90" mass="9366">MRGGVRACGRVGACGACGGVRGVCDVGDVGAREARAKLCQYSHGPFATPGAAGRRDALVLGNPLRERTILFTLAPIIGDYASLFVFRRVS</sequence>
<organism evidence="1 2">
    <name type="scientific">Papilio machaon</name>
    <name type="common">Old World swallowtail butterfly</name>
    <dbReference type="NCBI Taxonomy" id="76193"/>
    <lineage>
        <taxon>Eukaryota</taxon>
        <taxon>Metazoa</taxon>
        <taxon>Ecdysozoa</taxon>
        <taxon>Arthropoda</taxon>
        <taxon>Hexapoda</taxon>
        <taxon>Insecta</taxon>
        <taxon>Pterygota</taxon>
        <taxon>Neoptera</taxon>
        <taxon>Endopterygota</taxon>
        <taxon>Lepidoptera</taxon>
        <taxon>Glossata</taxon>
        <taxon>Ditrysia</taxon>
        <taxon>Papilionoidea</taxon>
        <taxon>Papilionidae</taxon>
        <taxon>Papilioninae</taxon>
        <taxon>Papilio</taxon>
    </lineage>
</organism>